<evidence type="ECO:0000259" key="3">
    <source>
        <dbReference type="PROSITE" id="PS50994"/>
    </source>
</evidence>
<protein>
    <recommendedName>
        <fullName evidence="3">Integrase catalytic domain-containing protein</fullName>
    </recommendedName>
</protein>
<dbReference type="Pfam" id="PF07727">
    <property type="entry name" value="RVT_2"/>
    <property type="match status" value="2"/>
</dbReference>
<evidence type="ECO:0000313" key="5">
    <source>
        <dbReference type="Proteomes" id="UP001151287"/>
    </source>
</evidence>
<dbReference type="CDD" id="cd09272">
    <property type="entry name" value="RNase_HI_RT_Ty1"/>
    <property type="match status" value="1"/>
</dbReference>
<dbReference type="InterPro" id="IPR057670">
    <property type="entry name" value="SH3_retrovirus"/>
</dbReference>
<accession>A0A9Q0HWS3</accession>
<dbReference type="SUPFAM" id="SSF53098">
    <property type="entry name" value="Ribonuclease H-like"/>
    <property type="match status" value="1"/>
</dbReference>
<dbReference type="GO" id="GO:0015074">
    <property type="term" value="P:DNA integration"/>
    <property type="evidence" value="ECO:0007669"/>
    <property type="project" value="InterPro"/>
</dbReference>
<dbReference type="Pfam" id="PF13976">
    <property type="entry name" value="gag_pre-integrs"/>
    <property type="match status" value="1"/>
</dbReference>
<feature type="domain" description="Integrase catalytic" evidence="3">
    <location>
        <begin position="618"/>
        <end position="779"/>
    </location>
</feature>
<evidence type="ECO:0000313" key="4">
    <source>
        <dbReference type="EMBL" id="KAJ1701336.1"/>
    </source>
</evidence>
<reference evidence="4" key="1">
    <citation type="journal article" date="2022" name="Cell">
        <title>Repeat-based holocentromeres influence genome architecture and karyotype evolution.</title>
        <authorList>
            <person name="Hofstatter P.G."/>
            <person name="Thangavel G."/>
            <person name="Lux T."/>
            <person name="Neumann P."/>
            <person name="Vondrak T."/>
            <person name="Novak P."/>
            <person name="Zhang M."/>
            <person name="Costa L."/>
            <person name="Castellani M."/>
            <person name="Scott A."/>
            <person name="Toegelov H."/>
            <person name="Fuchs J."/>
            <person name="Mata-Sucre Y."/>
            <person name="Dias Y."/>
            <person name="Vanzela A.L.L."/>
            <person name="Huettel B."/>
            <person name="Almeida C.C.S."/>
            <person name="Simkova H."/>
            <person name="Souza G."/>
            <person name="Pedrosa-Harand A."/>
            <person name="Macas J."/>
            <person name="Mayer K.F.X."/>
            <person name="Houben A."/>
            <person name="Marques A."/>
        </authorList>
    </citation>
    <scope>NUCLEOTIDE SEQUENCE</scope>
    <source>
        <strain evidence="4">RhyBre1mFocal</strain>
    </source>
</reference>
<dbReference type="InterPro" id="IPR012337">
    <property type="entry name" value="RNaseH-like_sf"/>
</dbReference>
<dbReference type="OrthoDB" id="414945at2759"/>
<organism evidence="4 5">
    <name type="scientific">Rhynchospora breviuscula</name>
    <dbReference type="NCBI Taxonomy" id="2022672"/>
    <lineage>
        <taxon>Eukaryota</taxon>
        <taxon>Viridiplantae</taxon>
        <taxon>Streptophyta</taxon>
        <taxon>Embryophyta</taxon>
        <taxon>Tracheophyta</taxon>
        <taxon>Spermatophyta</taxon>
        <taxon>Magnoliopsida</taxon>
        <taxon>Liliopsida</taxon>
        <taxon>Poales</taxon>
        <taxon>Cyperaceae</taxon>
        <taxon>Cyperoideae</taxon>
        <taxon>Rhynchosporeae</taxon>
        <taxon>Rhynchospora</taxon>
    </lineage>
</organism>
<dbReference type="InterPro" id="IPR043502">
    <property type="entry name" value="DNA/RNA_pol_sf"/>
</dbReference>
<dbReference type="PANTHER" id="PTHR11439:SF455">
    <property type="entry name" value="RLK (RECEPTOR-LIKE PROTEIN KINASE) 8, PUTATIVE-RELATED"/>
    <property type="match status" value="1"/>
</dbReference>
<dbReference type="InterPro" id="IPR036397">
    <property type="entry name" value="RNaseH_sf"/>
</dbReference>
<gene>
    <name evidence="4" type="ORF">LUZ63_001115</name>
</gene>
<dbReference type="InterPro" id="IPR054722">
    <property type="entry name" value="PolX-like_BBD"/>
</dbReference>
<dbReference type="Gene3D" id="3.30.420.10">
    <property type="entry name" value="Ribonuclease H-like superfamily/Ribonuclease H"/>
    <property type="match status" value="1"/>
</dbReference>
<dbReference type="PANTHER" id="PTHR11439">
    <property type="entry name" value="GAG-POL-RELATED RETROTRANSPOSON"/>
    <property type="match status" value="1"/>
</dbReference>
<keyword evidence="1" id="KW-0645">Protease</keyword>
<evidence type="ECO:0000256" key="2">
    <source>
        <dbReference type="SAM" id="MobiDB-lite"/>
    </source>
</evidence>
<dbReference type="Pfam" id="PF22936">
    <property type="entry name" value="Pol_BBD"/>
    <property type="match status" value="1"/>
</dbReference>
<dbReference type="Pfam" id="PF14223">
    <property type="entry name" value="Retrotran_gag_2"/>
    <property type="match status" value="1"/>
</dbReference>
<proteinExistence type="predicted"/>
<evidence type="ECO:0000256" key="1">
    <source>
        <dbReference type="ARBA" id="ARBA00022750"/>
    </source>
</evidence>
<dbReference type="EMBL" id="JAMQYH010000001">
    <property type="protein sequence ID" value="KAJ1701336.1"/>
    <property type="molecule type" value="Genomic_DNA"/>
</dbReference>
<dbReference type="InterPro" id="IPR013103">
    <property type="entry name" value="RVT_2"/>
</dbReference>
<keyword evidence="1" id="KW-0064">Aspartyl protease</keyword>
<comment type="caution">
    <text evidence="4">The sequence shown here is derived from an EMBL/GenBank/DDBJ whole genome shotgun (WGS) entry which is preliminary data.</text>
</comment>
<dbReference type="PROSITE" id="PS50994">
    <property type="entry name" value="INTEGRASE"/>
    <property type="match status" value="1"/>
</dbReference>
<dbReference type="Pfam" id="PF25597">
    <property type="entry name" value="SH3_retrovirus"/>
    <property type="match status" value="1"/>
</dbReference>
<dbReference type="InterPro" id="IPR025724">
    <property type="entry name" value="GAG-pre-integrase_dom"/>
</dbReference>
<feature type="compositionally biased region" description="Polar residues" evidence="2">
    <location>
        <begin position="923"/>
        <end position="934"/>
    </location>
</feature>
<keyword evidence="5" id="KW-1185">Reference proteome</keyword>
<dbReference type="InterPro" id="IPR001584">
    <property type="entry name" value="Integrase_cat-core"/>
</dbReference>
<dbReference type="GO" id="GO:0003676">
    <property type="term" value="F:nucleic acid binding"/>
    <property type="evidence" value="ECO:0007669"/>
    <property type="project" value="InterPro"/>
</dbReference>
<feature type="region of interest" description="Disordered" evidence="2">
    <location>
        <begin position="296"/>
        <end position="347"/>
    </location>
</feature>
<dbReference type="Proteomes" id="UP001151287">
    <property type="component" value="Unassembled WGS sequence"/>
</dbReference>
<dbReference type="GO" id="GO:0004190">
    <property type="term" value="F:aspartic-type endopeptidase activity"/>
    <property type="evidence" value="ECO:0007669"/>
    <property type="project" value="UniProtKB-KW"/>
</dbReference>
<dbReference type="SUPFAM" id="SSF56672">
    <property type="entry name" value="DNA/RNA polymerases"/>
    <property type="match status" value="1"/>
</dbReference>
<keyword evidence="1" id="KW-0378">Hydrolase</keyword>
<sequence length="1470" mass="163813">MSGEEVPGVGLVQESLVWWDHLGSSTVDTDAGTEWCNEMDLFIEGSLASEKAIMAGSDSSSSPLNSISQSRNSSTDSLVLLNLPIATKLNRSNFLSWQSQIVPLLHGYDLFQFVEAPHPPDPTITSDNVTQLNPAYLAWRKQDQLLLGWLRSSLTEPLLAQVVSCNTAAELWALLHRTFSATSQARLIELQQRLQGISKGGSTCAEYLQQIRSLADELAFIGSLVSDRELVNYTLRGLGTDFNPLVLAVTARSEPISSPDLHALLLSCENRLNSQHVAPPLPAAANPTVFFSGLNPTAMYSNPRPRNPNPRSYQPRSNGPRPQFRPGFPPGFNRPQFRPPFPYQNQQYQQTSQLVSQQQAPPCQICGRTNHKAIDCYFRFDDRYPSSTISHPPPYRAPQPPPYRAPQPLPYRAPPPQAFVAQSSSPQLPHEWCVDSGATHHVTPDLNNLTAFLPFQGHETLQIGDGIGMEISNIGTSTLCISNFSIVLKDMLHVPQFTKNFLILSKLLQDNSLLIEFTFALCSIKDRQTKTLLLQAPLSKGLYLLHLPLVSSSCPQALYGERASANLWHARLGHTSSSTTLQILQQFSLPCSLHKMNSYSECFMAKSHKLPFVSSSSTSIAPLDLVHSDLWGPSPVVSKDGYRYYVVFVDDFTRYSWLYFLHTKDELSQVFSLFKTKIENLLGCNIKVLRTDGGTEYKPLSRLFPNITFQTTCPYTPQQNGVAERFHRHLVELSLATINRASIPLTYWPDVFHSILYIINRLPSSSINHIPYIKLFNKSPDYAFLKVLGCLCFPYLRPYTDHKLQNRSLPCVFLGYAHDQKGYRCLDLSTNRIYVSRHVVFDELQFPFSNHTGTVQQSTLEPNTTTLLPLWSSVDNSTAEAQLIPAHNTSSDGADRTLSGSPDRHTPQTPSSDRSARLDSSSPTTALPEQSSLDQPLPHSAHPMTTRTRDNTIRPRLFPDHVAHLTSVAPVSDFEPTTFKQAQSQPQWCEAMKKEIAALHLNNTWTLVSPSDSQNVVGCKWVYKIKRHADGSIERFKARLVAKGYTQEEGIDFFDTFSPVIRPMTIWLVLSLAISLGWPLKQLDVHNAFLHGDLHETVYMAQPLDFVDPAYPSHVCRLNKAIYGLTLSSALGLGSQLLALPFDTASLAGAISHLHARFALKDLGSLKFFLGIEVSTSQTGIHLSQANYLKDILIRSKMNESRPCASPMVANLSLSLHEGDPMDNSSLYRMTVGALQYATITRPDITFAVNKVSQFMHALTTSHWAAVKRILRYLKGSLSLGLQLKSDASFTLHAYSDADWAGCPDDRRSTFGFSIFLGPNLISWSAKKQVTVSRSSTEAEYRALALASAELIWLQYLLAELHVSCPSPPILWCDNIGATFLASNPMFHARTKHVEIDYHFIRERVHNKQLVIKFVCSKDQIADIMTKPVTTPRFLLLRDKLTVAQPPSACGGAVSQSLELSSSDITEELQ</sequence>
<feature type="region of interest" description="Disordered" evidence="2">
    <location>
        <begin position="885"/>
        <end position="952"/>
    </location>
</feature>
<name>A0A9Q0HWS3_9POAL</name>
<feature type="compositionally biased region" description="Low complexity" evidence="2">
    <location>
        <begin position="300"/>
        <end position="336"/>
    </location>
</feature>